<sequence length="48" mass="5454">MANWLDTSVFYEIYPQSFNDTNADGIGDIPGIITKLDYIKRLGCNALW</sequence>
<dbReference type="Proteomes" id="UP000718821">
    <property type="component" value="Unassembled WGS sequence"/>
</dbReference>
<dbReference type="Pfam" id="PF00128">
    <property type="entry name" value="Alpha-amylase"/>
    <property type="match status" value="1"/>
</dbReference>
<feature type="non-terminal residue" evidence="2">
    <location>
        <position position="48"/>
    </location>
</feature>
<feature type="domain" description="Glycosyl hydrolase family 13 catalytic" evidence="1">
    <location>
        <begin position="13"/>
        <end position="48"/>
    </location>
</feature>
<reference evidence="2" key="1">
    <citation type="submission" date="2020-08" db="EMBL/GenBank/DDBJ databases">
        <authorList>
            <person name="Cejkova D."/>
            <person name="Kubasova T."/>
            <person name="Jahodarova E."/>
            <person name="Rychlik I."/>
        </authorList>
    </citation>
    <scope>NUCLEOTIDE SEQUENCE</scope>
    <source>
        <strain evidence="2">An836</strain>
    </source>
</reference>
<dbReference type="AlphaFoldDB" id="A0A938X1E2"/>
<dbReference type="PANTHER" id="PTHR10357">
    <property type="entry name" value="ALPHA-AMYLASE FAMILY MEMBER"/>
    <property type="match status" value="1"/>
</dbReference>
<dbReference type="SUPFAM" id="SSF51445">
    <property type="entry name" value="(Trans)glycosidases"/>
    <property type="match status" value="1"/>
</dbReference>
<keyword evidence="3" id="KW-1185">Reference proteome</keyword>
<dbReference type="GO" id="GO:0009313">
    <property type="term" value="P:oligosaccharide catabolic process"/>
    <property type="evidence" value="ECO:0007669"/>
    <property type="project" value="TreeGrafter"/>
</dbReference>
<accession>A0A938X1E2</accession>
<comment type="caution">
    <text evidence="2">The sequence shown here is derived from an EMBL/GenBank/DDBJ whole genome shotgun (WGS) entry which is preliminary data.</text>
</comment>
<dbReference type="Gene3D" id="3.20.20.80">
    <property type="entry name" value="Glycosidases"/>
    <property type="match status" value="1"/>
</dbReference>
<dbReference type="InterPro" id="IPR006047">
    <property type="entry name" value="GH13_cat_dom"/>
</dbReference>
<evidence type="ECO:0000313" key="2">
    <source>
        <dbReference type="EMBL" id="MBM6700497.1"/>
    </source>
</evidence>
<evidence type="ECO:0000259" key="1">
    <source>
        <dbReference type="Pfam" id="PF00128"/>
    </source>
</evidence>
<dbReference type="PANTHER" id="PTHR10357:SF179">
    <property type="entry name" value="NEUTRAL AND BASIC AMINO ACID TRANSPORT PROTEIN RBAT"/>
    <property type="match status" value="1"/>
</dbReference>
<proteinExistence type="predicted"/>
<evidence type="ECO:0000313" key="3">
    <source>
        <dbReference type="Proteomes" id="UP000718821"/>
    </source>
</evidence>
<reference evidence="2" key="2">
    <citation type="journal article" date="2021" name="Sci. Rep.">
        <title>The distribution of antibiotic resistance genes in chicken gut microbiota commensals.</title>
        <authorList>
            <person name="Juricova H."/>
            <person name="Matiasovicova J."/>
            <person name="Kubasova T."/>
            <person name="Cejkova D."/>
            <person name="Rychlik I."/>
        </authorList>
    </citation>
    <scope>NUCLEOTIDE SEQUENCE</scope>
    <source>
        <strain evidence="2">An836</strain>
    </source>
</reference>
<dbReference type="EMBL" id="JACLYU010000072">
    <property type="protein sequence ID" value="MBM6700497.1"/>
    <property type="molecule type" value="Genomic_DNA"/>
</dbReference>
<gene>
    <name evidence="2" type="ORF">H7U32_09440</name>
</gene>
<protein>
    <recommendedName>
        <fullName evidence="1">Glycosyl hydrolase family 13 catalytic domain-containing protein</fullName>
    </recommendedName>
</protein>
<name>A0A938X1E2_9BIFI</name>
<dbReference type="InterPro" id="IPR017853">
    <property type="entry name" value="GH"/>
</dbReference>
<organism evidence="2 3">
    <name type="scientific">Bifidobacterium pullorum subsp. saeculare</name>
    <dbReference type="NCBI Taxonomy" id="78257"/>
    <lineage>
        <taxon>Bacteria</taxon>
        <taxon>Bacillati</taxon>
        <taxon>Actinomycetota</taxon>
        <taxon>Actinomycetes</taxon>
        <taxon>Bifidobacteriales</taxon>
        <taxon>Bifidobacteriaceae</taxon>
        <taxon>Bifidobacterium</taxon>
    </lineage>
</organism>
<dbReference type="GO" id="GO:0004556">
    <property type="term" value="F:alpha-amylase activity"/>
    <property type="evidence" value="ECO:0007669"/>
    <property type="project" value="TreeGrafter"/>
</dbReference>